<proteinExistence type="predicted"/>
<organism evidence="2 3">
    <name type="scientific">Aedes albopictus</name>
    <name type="common">Asian tiger mosquito</name>
    <name type="synonym">Stegomyia albopicta</name>
    <dbReference type="NCBI Taxonomy" id="7160"/>
    <lineage>
        <taxon>Eukaryota</taxon>
        <taxon>Metazoa</taxon>
        <taxon>Ecdysozoa</taxon>
        <taxon>Arthropoda</taxon>
        <taxon>Hexapoda</taxon>
        <taxon>Insecta</taxon>
        <taxon>Pterygota</taxon>
        <taxon>Neoptera</taxon>
        <taxon>Endopterygota</taxon>
        <taxon>Diptera</taxon>
        <taxon>Nematocera</taxon>
        <taxon>Culicoidea</taxon>
        <taxon>Culicidae</taxon>
        <taxon>Culicinae</taxon>
        <taxon>Aedini</taxon>
        <taxon>Aedes</taxon>
        <taxon>Stegomyia</taxon>
    </lineage>
</organism>
<name>A0ABM1YSY5_AEDAL</name>
<sequence length="593" mass="67174">MAEENSFRELVLRDLQLPGEILTVFEGADIDSLRLSRISRDELQAVLGSGPLDIWNIDEIFRRILVWRQESGFGIIGFEDVEIVEDWLICESPEESEENTSRKENEPANDTDSTETSEVLGTQNRTIKVLPQNNVDSVPSPPSSPIAIQPNISEVKPGEPTTTVAGQIKATATPATDLFNLPPGTSKAAVACMHSSACTGKENRNFTPNVLVELLERTVIGRQLLERAAVRPLTSESQRELVDIIAEHHCVSGAKATEVVLREYTEAITTVFKHETQDTYLVIKGGTKRNPGGKIFNRITNRKQKAAKRKRIEEKHEAEIENRAGEQVAEHKIVKEAETWLEYNCQPWSTTLDKWKVAFPGRKPLLMKPNAVEEVLKRYRHYSEEFGFQLVESDFEKLAVGDINGSRTWKLCLEKLIRYVKRPYKDQLSKDIVDQLASGKLNDDSKVCAVLILLNNFLLPTKVTKTFKPTILSAQEDVIFFAATDAEAMQKIHEFNETSCKLGLKPSPKLIFKGENFKSLTGEFEVHYQQIVYRFNSAVRAVDVLIKFSTVFGLEYSKISRLVWNFVSSYMYKIPVPEEYQSIIKLKRYLTVD</sequence>
<protein>
    <submittedName>
        <fullName evidence="2">Uncharacterized protein</fullName>
    </submittedName>
</protein>
<reference evidence="3" key="1">
    <citation type="journal article" date="2015" name="Proc. Natl. Acad. Sci. U.S.A.">
        <title>Genome sequence of the Asian Tiger mosquito, Aedes albopictus, reveals insights into its biology, genetics, and evolution.</title>
        <authorList>
            <person name="Chen X.G."/>
            <person name="Jiang X."/>
            <person name="Gu J."/>
            <person name="Xu M."/>
            <person name="Wu Y."/>
            <person name="Deng Y."/>
            <person name="Zhang C."/>
            <person name="Bonizzoni M."/>
            <person name="Dermauw W."/>
            <person name="Vontas J."/>
            <person name="Armbruster P."/>
            <person name="Huang X."/>
            <person name="Yang Y."/>
            <person name="Zhang H."/>
            <person name="He W."/>
            <person name="Peng H."/>
            <person name="Liu Y."/>
            <person name="Wu K."/>
            <person name="Chen J."/>
            <person name="Lirakis M."/>
            <person name="Topalis P."/>
            <person name="Van Leeuwen T."/>
            <person name="Hall A.B."/>
            <person name="Jiang X."/>
            <person name="Thorpe C."/>
            <person name="Mueller R.L."/>
            <person name="Sun C."/>
            <person name="Waterhouse R.M."/>
            <person name="Yan G."/>
            <person name="Tu Z.J."/>
            <person name="Fang X."/>
            <person name="James A.A."/>
        </authorList>
    </citation>
    <scope>NUCLEOTIDE SEQUENCE [LARGE SCALE GENOMIC DNA]</scope>
    <source>
        <strain evidence="3">Foshan</strain>
    </source>
</reference>
<accession>A0ABM1YSY5</accession>
<evidence type="ECO:0000313" key="2">
    <source>
        <dbReference type="EnsemblMetazoa" id="AALFPA23_011903.P16925"/>
    </source>
</evidence>
<keyword evidence="3" id="KW-1185">Reference proteome</keyword>
<dbReference type="RefSeq" id="XP_062706494.1">
    <property type="nucleotide sequence ID" value="XM_062850510.1"/>
</dbReference>
<feature type="region of interest" description="Disordered" evidence="1">
    <location>
        <begin position="93"/>
        <end position="160"/>
    </location>
</feature>
<dbReference type="EnsemblMetazoa" id="AALFPA23_011903.R16925">
    <property type="protein sequence ID" value="AALFPA23_011903.P16925"/>
    <property type="gene ID" value="AALFPA23_011903"/>
</dbReference>
<dbReference type="GeneID" id="134287740"/>
<reference evidence="2" key="2">
    <citation type="submission" date="2025-05" db="UniProtKB">
        <authorList>
            <consortium name="EnsemblMetazoa"/>
        </authorList>
    </citation>
    <scope>IDENTIFICATION</scope>
    <source>
        <strain evidence="2">Foshan</strain>
    </source>
</reference>
<dbReference type="Proteomes" id="UP000069940">
    <property type="component" value="Unassembled WGS sequence"/>
</dbReference>
<feature type="compositionally biased region" description="Polar residues" evidence="1">
    <location>
        <begin position="116"/>
        <end position="126"/>
    </location>
</feature>
<evidence type="ECO:0000256" key="1">
    <source>
        <dbReference type="SAM" id="MobiDB-lite"/>
    </source>
</evidence>
<evidence type="ECO:0000313" key="3">
    <source>
        <dbReference type="Proteomes" id="UP000069940"/>
    </source>
</evidence>